<comment type="caution">
    <text evidence="8">The sequence shown here is derived from an EMBL/GenBank/DDBJ whole genome shotgun (WGS) entry which is preliminary data.</text>
</comment>
<keyword evidence="6" id="KW-0012">Acyltransferase</keyword>
<gene>
    <name evidence="8" type="ORF">WICPIJ_007509</name>
</gene>
<dbReference type="EMBL" id="JAEUBG010004397">
    <property type="protein sequence ID" value="KAH3681528.1"/>
    <property type="molecule type" value="Genomic_DNA"/>
</dbReference>
<dbReference type="OrthoDB" id="286734at2759"/>
<dbReference type="AlphaFoldDB" id="A0A9P8TJ67"/>
<dbReference type="InterPro" id="IPR049941">
    <property type="entry name" value="LPLAT_7/PORCN-like"/>
</dbReference>
<dbReference type="Pfam" id="PF03062">
    <property type="entry name" value="MBOAT"/>
    <property type="match status" value="1"/>
</dbReference>
<dbReference type="GO" id="GO:0016020">
    <property type="term" value="C:membrane"/>
    <property type="evidence" value="ECO:0007669"/>
    <property type="project" value="UniProtKB-SubCell"/>
</dbReference>
<proteinExistence type="predicted"/>
<accession>A0A9P8TJ67</accession>
<evidence type="ECO:0008006" key="10">
    <source>
        <dbReference type="Google" id="ProtNLM"/>
    </source>
</evidence>
<dbReference type="GO" id="GO:0005783">
    <property type="term" value="C:endoplasmic reticulum"/>
    <property type="evidence" value="ECO:0007669"/>
    <property type="project" value="TreeGrafter"/>
</dbReference>
<keyword evidence="3 7" id="KW-0812">Transmembrane</keyword>
<keyword evidence="2" id="KW-0808">Transferase</keyword>
<feature type="transmembrane region" description="Helical" evidence="7">
    <location>
        <begin position="455"/>
        <end position="475"/>
    </location>
</feature>
<dbReference type="InterPro" id="IPR004299">
    <property type="entry name" value="MBOAT_fam"/>
</dbReference>
<comment type="subcellular location">
    <subcellularLocation>
        <location evidence="1">Membrane</location>
        <topology evidence="1">Multi-pass membrane protein</topology>
    </subcellularLocation>
</comment>
<evidence type="ECO:0000256" key="5">
    <source>
        <dbReference type="ARBA" id="ARBA00023136"/>
    </source>
</evidence>
<evidence type="ECO:0000313" key="8">
    <source>
        <dbReference type="EMBL" id="KAH3681528.1"/>
    </source>
</evidence>
<dbReference type="PANTHER" id="PTHR13906">
    <property type="entry name" value="PORCUPINE"/>
    <property type="match status" value="1"/>
</dbReference>
<evidence type="ECO:0000256" key="7">
    <source>
        <dbReference type="SAM" id="Phobius"/>
    </source>
</evidence>
<evidence type="ECO:0000256" key="4">
    <source>
        <dbReference type="ARBA" id="ARBA00022989"/>
    </source>
</evidence>
<keyword evidence="4 7" id="KW-1133">Transmembrane helix</keyword>
<evidence type="ECO:0000256" key="1">
    <source>
        <dbReference type="ARBA" id="ARBA00004141"/>
    </source>
</evidence>
<keyword evidence="9" id="KW-1185">Reference proteome</keyword>
<keyword evidence="5 7" id="KW-0472">Membrane</keyword>
<evidence type="ECO:0000313" key="9">
    <source>
        <dbReference type="Proteomes" id="UP000774326"/>
    </source>
</evidence>
<reference evidence="8" key="2">
    <citation type="submission" date="2021-01" db="EMBL/GenBank/DDBJ databases">
        <authorList>
            <person name="Schikora-Tamarit M.A."/>
        </authorList>
    </citation>
    <scope>NUCLEOTIDE SEQUENCE</scope>
    <source>
        <strain evidence="8">CBS2887</strain>
    </source>
</reference>
<feature type="transmembrane region" description="Helical" evidence="7">
    <location>
        <begin position="419"/>
        <end position="443"/>
    </location>
</feature>
<evidence type="ECO:0000256" key="6">
    <source>
        <dbReference type="ARBA" id="ARBA00023315"/>
    </source>
</evidence>
<sequence>MLTNVVARQISEWSEASGVDEATLKLAICLLGSFPFNVILKRLPDRNILLKNLFIIGVSSFYLFGVCEIYSGFRTLLISSTFTYLITKYLKSDLMPVINFIFVMGHLAFNHIHLQFFNDYDRNKIDITGAQMVLCMKLTGFAWNVYDGQRPQEELSAQQKAKAVRQHPSLLSFVSYSFFYPSILTGPSFEFRDYEQWLNNEMFSDLPESKKPGRTRKRNIPRSGRVTFYRVLQGIAWLMVWQKGSEFIIPEYAYSEEFSTTKSFIYKIGYLLALSFFYRLKYYAAWTISEASCILTGLGYNGYDKETQTIQWNRVQNIDIFGVETAQNIHHVLSSWNQNTNNWLKNYVYLRVTAKGQKPGFRATLATSLTSAFWHGTRPGYYLTFASGALVQTCGRLYRRNLRPIFLEADGKTAKPSKIVYDVVGFVVTQVTLAYLVQPFYFLDWNQSLQVWGSVYYFVHIGVAITMILFQGPFAKPIIKFLKQYHPKPNDAKLARTESSATLKEEPYNLAYPEAMDLTKTDLKDIASEMDNFKLSMQEWVDKHDPKDEEGKFKEAFKAFKNDIERLKKVAEELTASEKREQTPSSFKKAD</sequence>
<dbReference type="Proteomes" id="UP000774326">
    <property type="component" value="Unassembled WGS sequence"/>
</dbReference>
<feature type="transmembrane region" description="Helical" evidence="7">
    <location>
        <begin position="52"/>
        <end position="73"/>
    </location>
</feature>
<dbReference type="GO" id="GO:0046474">
    <property type="term" value="P:glycerophospholipid biosynthetic process"/>
    <property type="evidence" value="ECO:0007669"/>
    <property type="project" value="TreeGrafter"/>
</dbReference>
<dbReference type="GO" id="GO:0003841">
    <property type="term" value="F:1-acylglycerol-3-phosphate O-acyltransferase activity"/>
    <property type="evidence" value="ECO:0007669"/>
    <property type="project" value="TreeGrafter"/>
</dbReference>
<evidence type="ECO:0000256" key="3">
    <source>
        <dbReference type="ARBA" id="ARBA00022692"/>
    </source>
</evidence>
<dbReference type="GO" id="GO:0030258">
    <property type="term" value="P:lipid modification"/>
    <property type="evidence" value="ECO:0007669"/>
    <property type="project" value="TreeGrafter"/>
</dbReference>
<organism evidence="8 9">
    <name type="scientific">Wickerhamomyces pijperi</name>
    <name type="common">Yeast</name>
    <name type="synonym">Pichia pijperi</name>
    <dbReference type="NCBI Taxonomy" id="599730"/>
    <lineage>
        <taxon>Eukaryota</taxon>
        <taxon>Fungi</taxon>
        <taxon>Dikarya</taxon>
        <taxon>Ascomycota</taxon>
        <taxon>Saccharomycotina</taxon>
        <taxon>Saccharomycetes</taxon>
        <taxon>Phaffomycetales</taxon>
        <taxon>Wickerhamomycetaceae</taxon>
        <taxon>Wickerhamomyces</taxon>
    </lineage>
</organism>
<evidence type="ECO:0000256" key="2">
    <source>
        <dbReference type="ARBA" id="ARBA00022679"/>
    </source>
</evidence>
<name>A0A9P8TJ67_WICPI</name>
<feature type="transmembrane region" description="Helical" evidence="7">
    <location>
        <begin position="93"/>
        <end position="114"/>
    </location>
</feature>
<reference evidence="8" key="1">
    <citation type="journal article" date="2021" name="Open Biol.">
        <title>Shared evolutionary footprints suggest mitochondrial oxidative damage underlies multiple complex I losses in fungi.</title>
        <authorList>
            <person name="Schikora-Tamarit M.A."/>
            <person name="Marcet-Houben M."/>
            <person name="Nosek J."/>
            <person name="Gabaldon T."/>
        </authorList>
    </citation>
    <scope>NUCLEOTIDE SEQUENCE</scope>
    <source>
        <strain evidence="8">CBS2887</strain>
    </source>
</reference>
<dbReference type="PANTHER" id="PTHR13906:SF4">
    <property type="entry name" value="LYSOPHOSPHOLIPID ACYLTRANSFERASE 6"/>
    <property type="match status" value="1"/>
</dbReference>
<dbReference type="GO" id="GO:0047184">
    <property type="term" value="F:1-acylglycerophosphocholine O-acyltransferase activity"/>
    <property type="evidence" value="ECO:0007669"/>
    <property type="project" value="TreeGrafter"/>
</dbReference>
<protein>
    <recommendedName>
        <fullName evidence="10">Lysophospholipid acyltransferase</fullName>
    </recommendedName>
</protein>